<gene>
    <name evidence="1" type="ORF">Heshes_00260</name>
</gene>
<dbReference type="EMBL" id="BSRA01000001">
    <property type="protein sequence ID" value="GLV12342.1"/>
    <property type="molecule type" value="Genomic_DNA"/>
</dbReference>
<reference evidence="1" key="1">
    <citation type="submission" date="2023-02" db="EMBL/GenBank/DDBJ databases">
        <title>Proposal of a novel subspecies: Alicyclobacillus hesperidum subspecies aegle.</title>
        <authorList>
            <person name="Goto K."/>
            <person name="Fujii T."/>
            <person name="Yasui K."/>
            <person name="Mochida K."/>
            <person name="Kato-Tanaka Y."/>
            <person name="Morohoshi S."/>
            <person name="An S.Y."/>
            <person name="Kasai H."/>
            <person name="Yokota A."/>
        </authorList>
    </citation>
    <scope>NUCLEOTIDE SEQUENCE</scope>
    <source>
        <strain evidence="1">DSM 12766</strain>
    </source>
</reference>
<proteinExistence type="predicted"/>
<sequence length="83" mass="9677">MVRSLEHLRSLIYAVSYTRGYEMKYRFVKVRLYAFTWPKPDETLSNAPRSSILIEKTRRTLRRRSSGFYGTVSVRVDKGGLAS</sequence>
<name>A0AA37U7U6_9BACL</name>
<organism evidence="1 2">
    <name type="scientific">Alicyclobacillus hesperidum</name>
    <dbReference type="NCBI Taxonomy" id="89784"/>
    <lineage>
        <taxon>Bacteria</taxon>
        <taxon>Bacillati</taxon>
        <taxon>Bacillota</taxon>
        <taxon>Bacilli</taxon>
        <taxon>Bacillales</taxon>
        <taxon>Alicyclobacillaceae</taxon>
        <taxon>Alicyclobacillus</taxon>
    </lineage>
</organism>
<evidence type="ECO:0000313" key="1">
    <source>
        <dbReference type="EMBL" id="GLV12342.1"/>
    </source>
</evidence>
<accession>A0AA37U7U6</accession>
<evidence type="ECO:0000313" key="2">
    <source>
        <dbReference type="Proteomes" id="UP001157137"/>
    </source>
</evidence>
<protein>
    <submittedName>
        <fullName evidence="1">Uncharacterized protein</fullName>
    </submittedName>
</protein>
<comment type="caution">
    <text evidence="1">The sequence shown here is derived from an EMBL/GenBank/DDBJ whole genome shotgun (WGS) entry which is preliminary data.</text>
</comment>
<dbReference type="AlphaFoldDB" id="A0AA37U7U6"/>
<dbReference type="Proteomes" id="UP001157137">
    <property type="component" value="Unassembled WGS sequence"/>
</dbReference>